<proteinExistence type="predicted"/>
<protein>
    <submittedName>
        <fullName evidence="1">DUF1534 domain-containing protein</fullName>
    </submittedName>
</protein>
<reference evidence="1 2" key="1">
    <citation type="submission" date="2019-11" db="EMBL/GenBank/DDBJ databases">
        <title>Complete genome sequence of Pseudomonas syringae pv. coronafaciens isolate B19001 originated in imported oat cereal.</title>
        <authorList>
            <person name="Kim S.M."/>
            <person name="Lee B.C."/>
            <person name="Seo S.J."/>
            <person name="Lee J.E."/>
            <person name="Choi N.J."/>
            <person name="Park J.H."/>
        </authorList>
    </citation>
    <scope>NUCLEOTIDE SEQUENCE [LARGE SCALE GENOMIC DNA]</scope>
    <source>
        <strain evidence="1 2">B19001</strain>
    </source>
</reference>
<sequence length="63" mass="7298">MPLESVRWYAVSEALRHNSTARRTFRIGRRASRTASPRWSAGTIVSSLASTQPRQILRHFLFR</sequence>
<name>A0AAE6QE23_9PSED</name>
<organism evidence="1 2">
    <name type="scientific">Pseudomonas coronafaciens pv. coronafaciens</name>
    <dbReference type="NCBI Taxonomy" id="235275"/>
    <lineage>
        <taxon>Bacteria</taxon>
        <taxon>Pseudomonadati</taxon>
        <taxon>Pseudomonadota</taxon>
        <taxon>Gammaproteobacteria</taxon>
        <taxon>Pseudomonadales</taxon>
        <taxon>Pseudomonadaceae</taxon>
        <taxon>Pseudomonas</taxon>
        <taxon>Pseudomonas coronafaciens</taxon>
    </lineage>
</organism>
<dbReference type="Proteomes" id="UP000423413">
    <property type="component" value="Chromosome"/>
</dbReference>
<evidence type="ECO:0000313" key="2">
    <source>
        <dbReference type="Proteomes" id="UP000423413"/>
    </source>
</evidence>
<gene>
    <name evidence="1" type="ORF">GMO17_05685</name>
</gene>
<accession>A0AAE6QE23</accession>
<evidence type="ECO:0000313" key="1">
    <source>
        <dbReference type="EMBL" id="QGT80704.1"/>
    </source>
</evidence>
<dbReference type="EMBL" id="CP046441">
    <property type="protein sequence ID" value="QGT80704.1"/>
    <property type="molecule type" value="Genomic_DNA"/>
</dbReference>
<dbReference type="AntiFam" id="ANF00261">
    <property type="entry name" value="Protein of unknown function (DUF1534)"/>
</dbReference>
<dbReference type="AlphaFoldDB" id="A0AAE6QE23"/>